<dbReference type="AlphaFoldDB" id="A0A9X4X9Y5"/>
<evidence type="ECO:0000313" key="2">
    <source>
        <dbReference type="Proteomes" id="UP000488295"/>
    </source>
</evidence>
<dbReference type="EMBL" id="WKKC01000030">
    <property type="protein sequence ID" value="MTE03882.1"/>
    <property type="molecule type" value="Genomic_DNA"/>
</dbReference>
<comment type="caution">
    <text evidence="1">The sequence shown here is derived from an EMBL/GenBank/DDBJ whole genome shotgun (WGS) entry which is preliminary data.</text>
</comment>
<gene>
    <name evidence="1" type="ORF">GJU95_08925</name>
</gene>
<organism evidence="1 2">
    <name type="scientific">Lactobacillus johnsonii</name>
    <dbReference type="NCBI Taxonomy" id="33959"/>
    <lineage>
        <taxon>Bacteria</taxon>
        <taxon>Bacillati</taxon>
        <taxon>Bacillota</taxon>
        <taxon>Bacilli</taxon>
        <taxon>Lactobacillales</taxon>
        <taxon>Lactobacillaceae</taxon>
        <taxon>Lactobacillus</taxon>
    </lineage>
</organism>
<sequence>MKEVRIYDQEKYDWALDSALKALSREDKKAFMNRIWDMSVVSNISQTDILYMFAQSAYSTSLISSFIYGGHK</sequence>
<proteinExistence type="predicted"/>
<dbReference type="Proteomes" id="UP000488295">
    <property type="component" value="Unassembled WGS sequence"/>
</dbReference>
<accession>A0A9X4X9Y5</accession>
<reference evidence="1 2" key="1">
    <citation type="submission" date="2019-11" db="EMBL/GenBank/DDBJ databases">
        <title>Gastrointestinal microbiota of Peromyscus leucopus.</title>
        <authorList>
            <person name="Milovic A."/>
            <person name="Bassam K."/>
            <person name="Barbour A.G."/>
        </authorList>
    </citation>
    <scope>NUCLEOTIDE SEQUENCE [LARGE SCALE GENOMIC DNA]</scope>
    <source>
        <strain evidence="1 2">LL8</strain>
    </source>
</reference>
<dbReference type="RefSeq" id="WP_155692926.1">
    <property type="nucleotide sequence ID" value="NZ_JBNPMG010000001.1"/>
</dbReference>
<name>A0A9X4X9Y5_LACJH</name>
<protein>
    <submittedName>
        <fullName evidence="1">Uncharacterized protein</fullName>
    </submittedName>
</protein>
<evidence type="ECO:0000313" key="1">
    <source>
        <dbReference type="EMBL" id="MTE03882.1"/>
    </source>
</evidence>